<dbReference type="SUPFAM" id="SSF53335">
    <property type="entry name" value="S-adenosyl-L-methionine-dependent methyltransferases"/>
    <property type="match status" value="1"/>
</dbReference>
<proteinExistence type="predicted"/>
<sequence>MHYIRLLRPPSLVVARTACSFDLVLAITTDLGESFLCPDQPVGLSVVLEIDELVASAASAGEKADEKAEAVDGAGDGPGDQAPTTLMATNRRVWTLAAATSTSSSTAAKAGSKHARRRVAGSRNAAAWQAGLRVLKLTASLPPDAAAAVLGAPAAAKAVVQQRRRCQRLCIRPADAALTAVQARQLVAQEPPDVAARGLIMPLWVDVAVLRPANATAGGGGGGGSAVATWSHHVAPLRRLSLGGPAAAVVATVDVEEDIGESIARHVWDAGLVAVAFLAHACLWLGPPQRDAGLLAATLRSMLVARRTTRTDKRGLRVLELGCGVGILGIGVAAILQAAAARAATTTTGTATVLLTDLPEAEERAAANIARFYAGAADGGDGAHPADDTAATGAAAAAAAAAAATDNAVCLAYENLDWEDGRCGVFGARVRAGQPWDLVLLSDCTYNVDMLPALVTTLTALHAESAAAAPATTTSTATTTTTTATTTNVLLARKPRHASEVALFPLLTDHGWTRQACSTVPLPILGGSEAETVELYLYSKTG</sequence>
<dbReference type="EMBL" id="AZHD01000013">
    <property type="protein sequence ID" value="OAA57904.1"/>
    <property type="molecule type" value="Genomic_DNA"/>
</dbReference>
<organism evidence="2 3">
    <name type="scientific">Niveomyces insectorum RCEF 264</name>
    <dbReference type="NCBI Taxonomy" id="1081102"/>
    <lineage>
        <taxon>Eukaryota</taxon>
        <taxon>Fungi</taxon>
        <taxon>Dikarya</taxon>
        <taxon>Ascomycota</taxon>
        <taxon>Pezizomycotina</taxon>
        <taxon>Sordariomycetes</taxon>
        <taxon>Hypocreomycetidae</taxon>
        <taxon>Hypocreales</taxon>
        <taxon>Cordycipitaceae</taxon>
        <taxon>Niveomyces</taxon>
    </lineage>
</organism>
<dbReference type="AlphaFoldDB" id="A0A167QRR2"/>
<dbReference type="InterPro" id="IPR019410">
    <property type="entry name" value="Methyltransf_16"/>
</dbReference>
<gene>
    <name evidence="2" type="ORF">SPI_06789</name>
</gene>
<dbReference type="OrthoDB" id="413520at2759"/>
<feature type="region of interest" description="Disordered" evidence="1">
    <location>
        <begin position="64"/>
        <end position="85"/>
    </location>
</feature>
<dbReference type="STRING" id="1081102.A0A167QRR2"/>
<dbReference type="PANTHER" id="PTHR14614">
    <property type="entry name" value="HEPATOCELLULAR CARCINOMA-ASSOCIATED ANTIGEN"/>
    <property type="match status" value="1"/>
</dbReference>
<protein>
    <submittedName>
        <fullName evidence="2">Uncharacterized protein</fullName>
    </submittedName>
</protein>
<keyword evidence="3" id="KW-1185">Reference proteome</keyword>
<dbReference type="InterPro" id="IPR029063">
    <property type="entry name" value="SAM-dependent_MTases_sf"/>
</dbReference>
<accession>A0A167QRR2</accession>
<evidence type="ECO:0000313" key="3">
    <source>
        <dbReference type="Proteomes" id="UP000076874"/>
    </source>
</evidence>
<dbReference type="GO" id="GO:0005829">
    <property type="term" value="C:cytosol"/>
    <property type="evidence" value="ECO:0007669"/>
    <property type="project" value="TreeGrafter"/>
</dbReference>
<evidence type="ECO:0000313" key="2">
    <source>
        <dbReference type="EMBL" id="OAA57904.1"/>
    </source>
</evidence>
<dbReference type="Proteomes" id="UP000076874">
    <property type="component" value="Unassembled WGS sequence"/>
</dbReference>
<dbReference type="GO" id="GO:0008757">
    <property type="term" value="F:S-adenosylmethionine-dependent methyltransferase activity"/>
    <property type="evidence" value="ECO:0007669"/>
    <property type="project" value="UniProtKB-ARBA"/>
</dbReference>
<reference evidence="2 3" key="1">
    <citation type="journal article" date="2016" name="Genome Biol. Evol.">
        <title>Divergent and convergent evolution of fungal pathogenicity.</title>
        <authorList>
            <person name="Shang Y."/>
            <person name="Xiao G."/>
            <person name="Zheng P."/>
            <person name="Cen K."/>
            <person name="Zhan S."/>
            <person name="Wang C."/>
        </authorList>
    </citation>
    <scope>NUCLEOTIDE SEQUENCE [LARGE SCALE GENOMIC DNA]</scope>
    <source>
        <strain evidence="2 3">RCEF 264</strain>
    </source>
</reference>
<evidence type="ECO:0000256" key="1">
    <source>
        <dbReference type="SAM" id="MobiDB-lite"/>
    </source>
</evidence>
<dbReference type="Pfam" id="PF10294">
    <property type="entry name" value="Methyltransf_16"/>
    <property type="match status" value="2"/>
</dbReference>
<dbReference type="Gene3D" id="3.40.50.150">
    <property type="entry name" value="Vaccinia Virus protein VP39"/>
    <property type="match status" value="1"/>
</dbReference>
<name>A0A167QRR2_9HYPO</name>
<dbReference type="PANTHER" id="PTHR14614:SF132">
    <property type="entry name" value="PROTEIN-LYSINE METHYLTRANSFERASE C42C1.13"/>
    <property type="match status" value="1"/>
</dbReference>
<comment type="caution">
    <text evidence="2">The sequence shown here is derived from an EMBL/GenBank/DDBJ whole genome shotgun (WGS) entry which is preliminary data.</text>
</comment>